<evidence type="ECO:0000313" key="4">
    <source>
        <dbReference type="EMBL" id="HDP14177.1"/>
    </source>
</evidence>
<reference evidence="4" key="1">
    <citation type="journal article" date="2020" name="mSystems">
        <title>Genome- and Community-Level Interaction Insights into Carbon Utilization and Element Cycling Functions of Hydrothermarchaeota in Hydrothermal Sediment.</title>
        <authorList>
            <person name="Zhou Z."/>
            <person name="Liu Y."/>
            <person name="Xu W."/>
            <person name="Pan J."/>
            <person name="Luo Z.H."/>
            <person name="Li M."/>
        </authorList>
    </citation>
    <scope>NUCLEOTIDE SEQUENCE [LARGE SCALE GENOMIC DNA]</scope>
    <source>
        <strain evidence="4">SpSt-116</strain>
    </source>
</reference>
<protein>
    <submittedName>
        <fullName evidence="4">ABC transporter ATP-binding protein</fullName>
    </submittedName>
</protein>
<evidence type="ECO:0000256" key="2">
    <source>
        <dbReference type="ARBA" id="ARBA00022840"/>
    </source>
</evidence>
<evidence type="ECO:0000259" key="3">
    <source>
        <dbReference type="PROSITE" id="PS50893"/>
    </source>
</evidence>
<dbReference type="AlphaFoldDB" id="A0A7C1CBQ4"/>
<dbReference type="InterPro" id="IPR003439">
    <property type="entry name" value="ABC_transporter-like_ATP-bd"/>
</dbReference>
<accession>A0A7C1CBQ4</accession>
<dbReference type="EMBL" id="DSAY01000003">
    <property type="protein sequence ID" value="HDP14177.1"/>
    <property type="molecule type" value="Genomic_DNA"/>
</dbReference>
<dbReference type="SUPFAM" id="SSF52540">
    <property type="entry name" value="P-loop containing nucleoside triphosphate hydrolases"/>
    <property type="match status" value="1"/>
</dbReference>
<keyword evidence="1" id="KW-0547">Nucleotide-binding</keyword>
<dbReference type="InterPro" id="IPR003593">
    <property type="entry name" value="AAA+_ATPase"/>
</dbReference>
<dbReference type="GO" id="GO:0005524">
    <property type="term" value="F:ATP binding"/>
    <property type="evidence" value="ECO:0007669"/>
    <property type="project" value="UniProtKB-KW"/>
</dbReference>
<dbReference type="Pfam" id="PF00005">
    <property type="entry name" value="ABC_tran"/>
    <property type="match status" value="1"/>
</dbReference>
<name>A0A7C1CBQ4_9CREN</name>
<evidence type="ECO:0000256" key="1">
    <source>
        <dbReference type="ARBA" id="ARBA00022741"/>
    </source>
</evidence>
<organism evidence="4">
    <name type="scientific">Thermofilum adornatum</name>
    <dbReference type="NCBI Taxonomy" id="1365176"/>
    <lineage>
        <taxon>Archaea</taxon>
        <taxon>Thermoproteota</taxon>
        <taxon>Thermoprotei</taxon>
        <taxon>Thermofilales</taxon>
        <taxon>Thermofilaceae</taxon>
        <taxon>Thermofilum</taxon>
    </lineage>
</organism>
<feature type="domain" description="ABC transporter" evidence="3">
    <location>
        <begin position="3"/>
        <end position="217"/>
    </location>
</feature>
<dbReference type="PANTHER" id="PTHR43158:SF2">
    <property type="entry name" value="SKFA PEPTIDE EXPORT ATP-BINDING PROTEIN SKFE"/>
    <property type="match status" value="1"/>
</dbReference>
<sequence>MLLEVRDLVAGYGDLEVIGPLSFGLNDGDILVVYGPNGVGKSTLLKTLATILKPLRGSVLLMGEDAVKHREQIFYVPESITLPERLKVRDYLNVVSLLYNGEEIDEALKIVSLPGDVRVNTLSQGLRRRLQLASVFVARARVYIIDDPTVGLDDYAAEHLVPSILGEVAKRGTLIVSTKERRLTEAVGVLKNVKMLNALEYSRVARPSERMLNGSRHT</sequence>
<dbReference type="SMART" id="SM00382">
    <property type="entry name" value="AAA"/>
    <property type="match status" value="1"/>
</dbReference>
<keyword evidence="2 4" id="KW-0067">ATP-binding</keyword>
<dbReference type="PROSITE" id="PS50893">
    <property type="entry name" value="ABC_TRANSPORTER_2"/>
    <property type="match status" value="1"/>
</dbReference>
<dbReference type="PANTHER" id="PTHR43158">
    <property type="entry name" value="SKFA PEPTIDE EXPORT ATP-BINDING PROTEIN SKFE"/>
    <property type="match status" value="1"/>
</dbReference>
<comment type="caution">
    <text evidence="4">The sequence shown here is derived from an EMBL/GenBank/DDBJ whole genome shotgun (WGS) entry which is preliminary data.</text>
</comment>
<dbReference type="InterPro" id="IPR027417">
    <property type="entry name" value="P-loop_NTPase"/>
</dbReference>
<dbReference type="GO" id="GO:0016887">
    <property type="term" value="F:ATP hydrolysis activity"/>
    <property type="evidence" value="ECO:0007669"/>
    <property type="project" value="InterPro"/>
</dbReference>
<gene>
    <name evidence="4" type="ORF">ENN26_00155</name>
</gene>
<proteinExistence type="predicted"/>
<dbReference type="Gene3D" id="3.40.50.300">
    <property type="entry name" value="P-loop containing nucleotide triphosphate hydrolases"/>
    <property type="match status" value="1"/>
</dbReference>